<dbReference type="InterPro" id="IPR043428">
    <property type="entry name" value="LivM-like"/>
</dbReference>
<keyword evidence="2" id="KW-1003">Cell membrane</keyword>
<gene>
    <name evidence="7" type="ORF">caldi_00740</name>
</gene>
<keyword evidence="5 6" id="KW-0472">Membrane</keyword>
<keyword evidence="3 6" id="KW-0812">Transmembrane</keyword>
<feature type="transmembrane region" description="Helical" evidence="6">
    <location>
        <begin position="38"/>
        <end position="55"/>
    </location>
</feature>
<keyword evidence="8" id="KW-1185">Reference proteome</keyword>
<dbReference type="GO" id="GO:0015658">
    <property type="term" value="F:branched-chain amino acid transmembrane transporter activity"/>
    <property type="evidence" value="ECO:0007669"/>
    <property type="project" value="InterPro"/>
</dbReference>
<feature type="transmembrane region" description="Helical" evidence="6">
    <location>
        <begin position="293"/>
        <end position="316"/>
    </location>
</feature>
<evidence type="ECO:0000256" key="1">
    <source>
        <dbReference type="ARBA" id="ARBA00004651"/>
    </source>
</evidence>
<feature type="transmembrane region" description="Helical" evidence="6">
    <location>
        <begin position="169"/>
        <end position="189"/>
    </location>
</feature>
<evidence type="ECO:0000313" key="7">
    <source>
        <dbReference type="EMBL" id="BDG58984.1"/>
    </source>
</evidence>
<feature type="transmembrane region" description="Helical" evidence="6">
    <location>
        <begin position="62"/>
        <end position="79"/>
    </location>
</feature>
<dbReference type="Proteomes" id="UP001163687">
    <property type="component" value="Chromosome"/>
</dbReference>
<sequence length="349" mass="37348">MASAIMNRYRRHVGLLLLLAAALVLPYAVTNRYYLQVIRMALIWAIATQGLNVILGYAGQLSLAQGGLFGIGAYTVGLLTTKAGLSFWVALPAAALLTGVVGYAVGLVSLRTRGHTFAIFTLCVGVIIGLVIEEWDSLTEGVRGLIGIPLPSPIPLPVVGPITFRSPRAQYYLVLLFFLLTQMVTYRLVHSLVGRTFQAIRSGEVLAESLGIRVMAEKRLAFVISAVLTGIAGGLYAAQIRFIGPEVSHFGVTFNLLLFLLVGGQGTVAGPLVGTLVVSLLTESLQLLQEYRMLIFGPILILIVMYFPKGLAGALADAWGYLGRRARASAHPLVGMATERPVETAEGRG</sequence>
<dbReference type="EMBL" id="AP025628">
    <property type="protein sequence ID" value="BDG58984.1"/>
    <property type="molecule type" value="Genomic_DNA"/>
</dbReference>
<feature type="transmembrane region" description="Helical" evidence="6">
    <location>
        <begin position="256"/>
        <end position="281"/>
    </location>
</feature>
<evidence type="ECO:0000256" key="5">
    <source>
        <dbReference type="ARBA" id="ARBA00023136"/>
    </source>
</evidence>
<evidence type="ECO:0000256" key="2">
    <source>
        <dbReference type="ARBA" id="ARBA00022475"/>
    </source>
</evidence>
<evidence type="ECO:0000256" key="6">
    <source>
        <dbReference type="SAM" id="Phobius"/>
    </source>
</evidence>
<protein>
    <submittedName>
        <fullName evidence="7">Branched-chain amino acid ABC transporter permease</fullName>
    </submittedName>
</protein>
<dbReference type="KEGG" id="cmic:caldi_00740"/>
<dbReference type="CDD" id="cd06581">
    <property type="entry name" value="TM_PBP1_LivM_like"/>
    <property type="match status" value="1"/>
</dbReference>
<evidence type="ECO:0000256" key="4">
    <source>
        <dbReference type="ARBA" id="ARBA00022989"/>
    </source>
</evidence>
<dbReference type="InterPro" id="IPR001851">
    <property type="entry name" value="ABC_transp_permease"/>
</dbReference>
<proteinExistence type="predicted"/>
<feature type="transmembrane region" description="Helical" evidence="6">
    <location>
        <begin position="115"/>
        <end position="132"/>
    </location>
</feature>
<dbReference type="RefSeq" id="WP_264843107.1">
    <property type="nucleotide sequence ID" value="NZ_AP025628.1"/>
</dbReference>
<feature type="transmembrane region" description="Helical" evidence="6">
    <location>
        <begin position="220"/>
        <end position="244"/>
    </location>
</feature>
<evidence type="ECO:0000256" key="3">
    <source>
        <dbReference type="ARBA" id="ARBA00022692"/>
    </source>
</evidence>
<dbReference type="PANTHER" id="PTHR30482">
    <property type="entry name" value="HIGH-AFFINITY BRANCHED-CHAIN AMINO ACID TRANSPORT SYSTEM PERMEASE"/>
    <property type="match status" value="1"/>
</dbReference>
<dbReference type="PANTHER" id="PTHR30482:SF10">
    <property type="entry name" value="HIGH-AFFINITY BRANCHED-CHAIN AMINO ACID TRANSPORT PROTEIN BRAE"/>
    <property type="match status" value="1"/>
</dbReference>
<dbReference type="AlphaFoldDB" id="A0AA35G873"/>
<comment type="subcellular location">
    <subcellularLocation>
        <location evidence="1">Cell membrane</location>
        <topology evidence="1">Multi-pass membrane protein</topology>
    </subcellularLocation>
</comment>
<name>A0AA35G873_9FIRM</name>
<accession>A0AA35G873</accession>
<evidence type="ECO:0000313" key="8">
    <source>
        <dbReference type="Proteomes" id="UP001163687"/>
    </source>
</evidence>
<dbReference type="Pfam" id="PF02653">
    <property type="entry name" value="BPD_transp_2"/>
    <property type="match status" value="1"/>
</dbReference>
<organism evidence="7 8">
    <name type="scientific">Caldinitratiruptor microaerophilus</name>
    <dbReference type="NCBI Taxonomy" id="671077"/>
    <lineage>
        <taxon>Bacteria</taxon>
        <taxon>Bacillati</taxon>
        <taxon>Bacillota</taxon>
        <taxon>Clostridia</taxon>
        <taxon>Eubacteriales</taxon>
        <taxon>Symbiobacteriaceae</taxon>
        <taxon>Caldinitratiruptor</taxon>
    </lineage>
</organism>
<keyword evidence="4 6" id="KW-1133">Transmembrane helix</keyword>
<reference evidence="7" key="1">
    <citation type="submission" date="2022-03" db="EMBL/GenBank/DDBJ databases">
        <title>Complete genome sequence of Caldinitratiruptor microaerophilus.</title>
        <authorList>
            <person name="Mukaiyama R."/>
            <person name="Nishiyama T."/>
            <person name="Ueda K."/>
        </authorList>
    </citation>
    <scope>NUCLEOTIDE SEQUENCE</scope>
    <source>
        <strain evidence="7">JCM 16183</strain>
    </source>
</reference>
<feature type="transmembrane region" description="Helical" evidence="6">
    <location>
        <begin position="85"/>
        <end position="108"/>
    </location>
</feature>
<dbReference type="GO" id="GO:0005886">
    <property type="term" value="C:plasma membrane"/>
    <property type="evidence" value="ECO:0007669"/>
    <property type="project" value="UniProtKB-SubCell"/>
</dbReference>